<keyword evidence="2" id="KW-0813">Transport</keyword>
<dbReference type="InterPro" id="IPR017871">
    <property type="entry name" value="ABC_transporter-like_CS"/>
</dbReference>
<dbReference type="GO" id="GO:0016020">
    <property type="term" value="C:membrane"/>
    <property type="evidence" value="ECO:0007669"/>
    <property type="project" value="UniProtKB-SubCell"/>
</dbReference>
<evidence type="ECO:0000256" key="2">
    <source>
        <dbReference type="ARBA" id="ARBA00022448"/>
    </source>
</evidence>
<keyword evidence="5" id="KW-0067">ATP-binding</keyword>
<evidence type="ECO:0000256" key="1">
    <source>
        <dbReference type="ARBA" id="ARBA00004141"/>
    </source>
</evidence>
<dbReference type="PROSITE" id="PS50893">
    <property type="entry name" value="ABC_TRANSPORTER_2"/>
    <property type="match status" value="1"/>
</dbReference>
<protein>
    <submittedName>
        <fullName evidence="11">Putative multidrug resistance-associated protein lethal</fullName>
    </submittedName>
</protein>
<dbReference type="GO" id="GO:0016887">
    <property type="term" value="F:ATP hydrolysis activity"/>
    <property type="evidence" value="ECO:0007669"/>
    <property type="project" value="InterPro"/>
</dbReference>
<dbReference type="FunFam" id="3.40.50.300:FF:000482">
    <property type="entry name" value="Multidrug resistance-associated protein member 4"/>
    <property type="match status" value="1"/>
</dbReference>
<dbReference type="InterPro" id="IPR027417">
    <property type="entry name" value="P-loop_NTPase"/>
</dbReference>
<evidence type="ECO:0000259" key="9">
    <source>
        <dbReference type="PROSITE" id="PS50893"/>
    </source>
</evidence>
<feature type="transmembrane region" description="Helical" evidence="8">
    <location>
        <begin position="498"/>
        <end position="523"/>
    </location>
</feature>
<keyword evidence="7 8" id="KW-0472">Membrane</keyword>
<dbReference type="Gene3D" id="1.20.1560.10">
    <property type="entry name" value="ABC transporter type 1, transmembrane domain"/>
    <property type="match status" value="2"/>
</dbReference>
<accession>A0A2S2NBG5</accession>
<dbReference type="PANTHER" id="PTHR24223">
    <property type="entry name" value="ATP-BINDING CASSETTE SUB-FAMILY C"/>
    <property type="match status" value="1"/>
</dbReference>
<dbReference type="PROSITE" id="PS50929">
    <property type="entry name" value="ABC_TM1F"/>
    <property type="match status" value="2"/>
</dbReference>
<dbReference type="Pfam" id="PF00005">
    <property type="entry name" value="ABC_tran"/>
    <property type="match status" value="2"/>
</dbReference>
<dbReference type="AlphaFoldDB" id="A0A2S2NBG5"/>
<evidence type="ECO:0000313" key="11">
    <source>
        <dbReference type="EMBL" id="MBY14533.1"/>
    </source>
</evidence>
<dbReference type="InterPro" id="IPR050173">
    <property type="entry name" value="ABC_transporter_C-like"/>
</dbReference>
<evidence type="ECO:0000256" key="5">
    <source>
        <dbReference type="ARBA" id="ARBA00022840"/>
    </source>
</evidence>
<dbReference type="Gene3D" id="3.40.50.300">
    <property type="entry name" value="P-loop containing nucleotide triphosphate hydrolases"/>
    <property type="match status" value="2"/>
</dbReference>
<comment type="subcellular location">
    <subcellularLocation>
        <location evidence="1">Membrane</location>
        <topology evidence="1">Multi-pass membrane protein</topology>
    </subcellularLocation>
</comment>
<dbReference type="PANTHER" id="PTHR24223:SF448">
    <property type="entry name" value="FI20146P1-RELATED"/>
    <property type="match status" value="1"/>
</dbReference>
<organism evidence="11">
    <name type="scientific">Schizaphis graminum</name>
    <name type="common">Green bug aphid</name>
    <dbReference type="NCBI Taxonomy" id="13262"/>
    <lineage>
        <taxon>Eukaryota</taxon>
        <taxon>Metazoa</taxon>
        <taxon>Ecdysozoa</taxon>
        <taxon>Arthropoda</taxon>
        <taxon>Hexapoda</taxon>
        <taxon>Insecta</taxon>
        <taxon>Pterygota</taxon>
        <taxon>Neoptera</taxon>
        <taxon>Paraneoptera</taxon>
        <taxon>Hemiptera</taxon>
        <taxon>Sternorrhyncha</taxon>
        <taxon>Aphidomorpha</taxon>
        <taxon>Aphidoidea</taxon>
        <taxon>Aphididae</taxon>
        <taxon>Aphidini</taxon>
        <taxon>Schizaphis</taxon>
    </lineage>
</organism>
<dbReference type="GO" id="GO:0005524">
    <property type="term" value="F:ATP binding"/>
    <property type="evidence" value="ECO:0007669"/>
    <property type="project" value="UniProtKB-KW"/>
</dbReference>
<dbReference type="InterPro" id="IPR011527">
    <property type="entry name" value="ABC1_TM_dom"/>
</dbReference>
<evidence type="ECO:0000256" key="3">
    <source>
        <dbReference type="ARBA" id="ARBA00022692"/>
    </source>
</evidence>
<proteinExistence type="predicted"/>
<dbReference type="GO" id="GO:0140359">
    <property type="term" value="F:ABC-type transporter activity"/>
    <property type="evidence" value="ECO:0007669"/>
    <property type="project" value="InterPro"/>
</dbReference>
<evidence type="ECO:0000256" key="7">
    <source>
        <dbReference type="ARBA" id="ARBA00023136"/>
    </source>
</evidence>
<dbReference type="SUPFAM" id="SSF52540">
    <property type="entry name" value="P-loop containing nucleoside triphosphate hydrolases"/>
    <property type="match status" value="2"/>
</dbReference>
<dbReference type="Pfam" id="PF00664">
    <property type="entry name" value="ABC_membrane"/>
    <property type="match status" value="2"/>
</dbReference>
<feature type="domain" description="ABC transmembrane type-1" evidence="10">
    <location>
        <begin position="499"/>
        <end position="799"/>
    </location>
</feature>
<dbReference type="EMBL" id="GGMR01001914">
    <property type="protein sequence ID" value="MBY14533.1"/>
    <property type="molecule type" value="Transcribed_RNA"/>
</dbReference>
<dbReference type="InterPro" id="IPR003593">
    <property type="entry name" value="AAA+_ATPase"/>
</dbReference>
<dbReference type="CDD" id="cd03250">
    <property type="entry name" value="ABCC_MRP_domain1"/>
    <property type="match status" value="1"/>
</dbReference>
<dbReference type="FunFam" id="1.20.1560.10:FF:000014">
    <property type="entry name" value="Multidrug resistance-associated protein member 4"/>
    <property type="match status" value="1"/>
</dbReference>
<evidence type="ECO:0000256" key="6">
    <source>
        <dbReference type="ARBA" id="ARBA00022989"/>
    </source>
</evidence>
<reference evidence="11" key="1">
    <citation type="submission" date="2018-04" db="EMBL/GenBank/DDBJ databases">
        <title>Transcriptome of Schizaphis graminum biotype I.</title>
        <authorList>
            <person name="Scully E.D."/>
            <person name="Geib S.M."/>
            <person name="Palmer N.A."/>
            <person name="Koch K."/>
            <person name="Bradshaw J."/>
            <person name="Heng-Moss T."/>
            <person name="Sarath G."/>
        </authorList>
    </citation>
    <scope>NUCLEOTIDE SEQUENCE</scope>
</reference>
<gene>
    <name evidence="11" type="ORF">g.126976</name>
</gene>
<dbReference type="FunFam" id="3.40.50.300:FF:000163">
    <property type="entry name" value="Multidrug resistance-associated protein member 4"/>
    <property type="match status" value="1"/>
</dbReference>
<dbReference type="InterPro" id="IPR003439">
    <property type="entry name" value="ABC_transporter-like_ATP-bd"/>
</dbReference>
<feature type="transmembrane region" description="Helical" evidence="8">
    <location>
        <begin position="742"/>
        <end position="764"/>
    </location>
</feature>
<dbReference type="CDD" id="cd03244">
    <property type="entry name" value="ABCC_MRP_domain2"/>
    <property type="match status" value="1"/>
</dbReference>
<dbReference type="InterPro" id="IPR036640">
    <property type="entry name" value="ABC1_TM_sf"/>
</dbReference>
<dbReference type="SUPFAM" id="SSF90123">
    <property type="entry name" value="ABC transporter transmembrane region"/>
    <property type="match status" value="2"/>
</dbReference>
<feature type="domain" description="ABC transmembrane type-1" evidence="10">
    <location>
        <begin position="1"/>
        <end position="126"/>
    </location>
</feature>
<feature type="domain" description="ABC transporter" evidence="9">
    <location>
        <begin position="195"/>
        <end position="418"/>
    </location>
</feature>
<sequence>MFIPLQGWLGKKTSELRLKTAIRTDERVRLMNEIISGIQVIKMYTWEKPFAYLVQYARKKEIQQIKGSSYIRGVLLSFIVFHTRIALFFSILSYVLLGNFITAQKVFVITSYYNILRTTMTVFFPQGIGQIAEMLISIKRLQNFLLYEEKNNQVANRSKADKASNGVRKPIIINDNDTSSLNDQNNPEQSANLGIVVSNATAKWTDAQTENSLENINLTVKPGRLVAVIGPVGAGKSSLLHAILRELPLSEGNISVHGVVSYASQEPWLFVGSIQKNILFGSPMDKHRYKQVIEVCALKKDFEQLTYGDKTIVGERGVTLSGGQRARINLARAIYKRADIYLLDDPLSAVDTHVSSHLFEKCIKGFLKDKTCILITHQLQYLTSVDKIVVMDKANILLEGTYEELQMSNLDFAKMLRSSRGTISVTDDTFYVENKIDQKLIFDRQVSEETTITPSVDESKIHKDKLEPTEIVETRSSGNISCTVYLSYFFAGGKKYKILFFILICIFTQVFSSLGDFWISYWVNLEEHVFRNVINAPVAVSDNNSSTFLWWSISRQTCIYVFSVITLIIIIISAIRSVLFVSVCMKASLNLHNNMFHALTKAKIYFFNTNPSGRILNRFSKDIGTVDELVPISLMDCIHNGLMVFGILIVIGIVNVYMIIAAFFLIFVFYKIMIYYLSLSRSIKRLEGTTRSPVFTHLNATLQGLTTIRAFEAENILTKEFDNHQDLHSSAWYLFIALSRGFGFWLDIICLIYVSAVTFSFVAIGNDIFGGNVGLAISQAFVLQGTLQWGLRQTAELENNMTAVERVLEYTNVTQEDDLESKGEKQSPNWPSKGQIVFENFYLRYGPNTSYVLNNLNINIESMQKIGIVGRTGAGKSSLIGSLFRLAFHEGNIVIDGIEIHEIDLYELRSKLTVIPQQPVLFSGTIRKNLDPLEEHSDHILWDALDEVELKYVVENLPDGLNSKMSEDGTNFSVGQRQLICLARAIVRNTKILVLDEATANVDQQYYT</sequence>
<evidence type="ECO:0000256" key="8">
    <source>
        <dbReference type="SAM" id="Phobius"/>
    </source>
</evidence>
<feature type="transmembrane region" description="Helical" evidence="8">
    <location>
        <begin position="74"/>
        <end position="97"/>
    </location>
</feature>
<evidence type="ECO:0000259" key="10">
    <source>
        <dbReference type="PROSITE" id="PS50929"/>
    </source>
</evidence>
<dbReference type="PROSITE" id="PS00211">
    <property type="entry name" value="ABC_TRANSPORTER_1"/>
    <property type="match status" value="1"/>
</dbReference>
<feature type="transmembrane region" description="Helical" evidence="8">
    <location>
        <begin position="642"/>
        <end position="670"/>
    </location>
</feature>
<evidence type="ECO:0000256" key="4">
    <source>
        <dbReference type="ARBA" id="ARBA00022741"/>
    </source>
</evidence>
<keyword evidence="6 8" id="KW-1133">Transmembrane helix</keyword>
<feature type="transmembrane region" description="Helical" evidence="8">
    <location>
        <begin position="559"/>
        <end position="585"/>
    </location>
</feature>
<dbReference type="SMART" id="SM00382">
    <property type="entry name" value="AAA"/>
    <property type="match status" value="2"/>
</dbReference>
<keyword evidence="3 8" id="KW-0812">Transmembrane</keyword>
<keyword evidence="4" id="KW-0547">Nucleotide-binding</keyword>
<name>A0A2S2NBG5_SCHGA</name>